<evidence type="ECO:0000259" key="9">
    <source>
        <dbReference type="PROSITE" id="PS50835"/>
    </source>
</evidence>
<keyword evidence="2 8" id="KW-0732">Signal</keyword>
<keyword evidence="6" id="KW-0393">Immunoglobulin domain</keyword>
<dbReference type="Proteomes" id="UP000503349">
    <property type="component" value="Chromosome 13"/>
</dbReference>
<dbReference type="GO" id="GO:0050852">
    <property type="term" value="P:T cell receptor signaling pathway"/>
    <property type="evidence" value="ECO:0007669"/>
    <property type="project" value="TreeGrafter"/>
</dbReference>
<keyword evidence="7" id="KW-0812">Transmembrane</keyword>
<dbReference type="PANTHER" id="PTHR24100">
    <property type="entry name" value="BUTYROPHILIN"/>
    <property type="match status" value="1"/>
</dbReference>
<feature type="domain" description="Ig-like" evidence="9">
    <location>
        <begin position="122"/>
        <end position="236"/>
    </location>
</feature>
<evidence type="ECO:0000256" key="2">
    <source>
        <dbReference type="ARBA" id="ARBA00022729"/>
    </source>
</evidence>
<dbReference type="FunFam" id="2.60.40.10:FF:000142">
    <property type="entry name" value="V-set domain-containing T-cell activation inhibitor 1"/>
    <property type="match status" value="1"/>
</dbReference>
<evidence type="ECO:0000256" key="3">
    <source>
        <dbReference type="ARBA" id="ARBA00023136"/>
    </source>
</evidence>
<evidence type="ECO:0000256" key="4">
    <source>
        <dbReference type="ARBA" id="ARBA00023157"/>
    </source>
</evidence>
<dbReference type="InterPro" id="IPR003599">
    <property type="entry name" value="Ig_sub"/>
</dbReference>
<dbReference type="InterPro" id="IPR050504">
    <property type="entry name" value="IgSF_BTN/MOG"/>
</dbReference>
<dbReference type="GO" id="GO:1903037">
    <property type="term" value="P:regulation of leukocyte cell-cell adhesion"/>
    <property type="evidence" value="ECO:0007669"/>
    <property type="project" value="UniProtKB-ARBA"/>
</dbReference>
<keyword evidence="7" id="KW-1133">Transmembrane helix</keyword>
<feature type="transmembrane region" description="Helical" evidence="7">
    <location>
        <begin position="258"/>
        <end position="280"/>
    </location>
</feature>
<evidence type="ECO:0000313" key="10">
    <source>
        <dbReference type="EMBL" id="KAF3698298.1"/>
    </source>
</evidence>
<keyword evidence="3 7" id="KW-0472">Membrane</keyword>
<dbReference type="AlphaFoldDB" id="A0A6G1Q7P4"/>
<evidence type="ECO:0000256" key="6">
    <source>
        <dbReference type="ARBA" id="ARBA00023319"/>
    </source>
</evidence>
<organism evidence="10 11">
    <name type="scientific">Channa argus</name>
    <name type="common">Northern snakehead</name>
    <name type="synonym">Ophicephalus argus</name>
    <dbReference type="NCBI Taxonomy" id="215402"/>
    <lineage>
        <taxon>Eukaryota</taxon>
        <taxon>Metazoa</taxon>
        <taxon>Chordata</taxon>
        <taxon>Craniata</taxon>
        <taxon>Vertebrata</taxon>
        <taxon>Euteleostomi</taxon>
        <taxon>Actinopterygii</taxon>
        <taxon>Neopterygii</taxon>
        <taxon>Teleostei</taxon>
        <taxon>Neoteleostei</taxon>
        <taxon>Acanthomorphata</taxon>
        <taxon>Anabantaria</taxon>
        <taxon>Anabantiformes</taxon>
        <taxon>Channoidei</taxon>
        <taxon>Channidae</taxon>
        <taxon>Channa</taxon>
    </lineage>
</organism>
<dbReference type="SMART" id="SM00406">
    <property type="entry name" value="IGv"/>
    <property type="match status" value="2"/>
</dbReference>
<name>A0A6G1Q7P4_CHAAH</name>
<dbReference type="InterPro" id="IPR007110">
    <property type="entry name" value="Ig-like_dom"/>
</dbReference>
<evidence type="ECO:0000313" key="11">
    <source>
        <dbReference type="Proteomes" id="UP000503349"/>
    </source>
</evidence>
<proteinExistence type="predicted"/>
<dbReference type="Pfam" id="PF07686">
    <property type="entry name" value="V-set"/>
    <property type="match status" value="2"/>
</dbReference>
<dbReference type="SUPFAM" id="SSF48726">
    <property type="entry name" value="Immunoglobulin"/>
    <property type="match status" value="2"/>
</dbReference>
<dbReference type="Gene3D" id="2.60.40.10">
    <property type="entry name" value="Immunoglobulins"/>
    <property type="match status" value="2"/>
</dbReference>
<comment type="subcellular location">
    <subcellularLocation>
        <location evidence="1">Membrane</location>
    </subcellularLocation>
</comment>
<keyword evidence="5" id="KW-0325">Glycoprotein</keyword>
<feature type="domain" description="Ig-like" evidence="9">
    <location>
        <begin position="30"/>
        <end position="113"/>
    </location>
</feature>
<keyword evidence="11" id="KW-1185">Reference proteome</keyword>
<evidence type="ECO:0000256" key="7">
    <source>
        <dbReference type="SAM" id="Phobius"/>
    </source>
</evidence>
<dbReference type="EMBL" id="CM015724">
    <property type="protein sequence ID" value="KAF3698298.1"/>
    <property type="molecule type" value="Genomic_DNA"/>
</dbReference>
<reference evidence="11" key="2">
    <citation type="submission" date="2019-02" db="EMBL/GenBank/DDBJ databases">
        <title>Opniocepnalus argus Var Kimnra genome.</title>
        <authorList>
            <person name="Zhou C."/>
            <person name="Xiao S."/>
        </authorList>
    </citation>
    <scope>NUCLEOTIDE SEQUENCE [LARGE SCALE GENOMIC DNA]</scope>
</reference>
<dbReference type="SMART" id="SM00409">
    <property type="entry name" value="IG"/>
    <property type="match status" value="2"/>
</dbReference>
<dbReference type="GO" id="GO:0009897">
    <property type="term" value="C:external side of plasma membrane"/>
    <property type="evidence" value="ECO:0007669"/>
    <property type="project" value="TreeGrafter"/>
</dbReference>
<sequence length="293" mass="33355">MATLKWTLFLCLLICFFTNGLTEEIQAKSGDDVILNCRDPSNGNILVLRWIRPDLKAKGYVYFFRESRSYEQYQYPSFHGRVKLRDPQMKDGDFSVILNHFSINDTGTYECYVGRNNTGSDPEIINIIHLKVKADQENITAKSGDHVTLPCHVPQNTQILVVEWIRPDLEPEYVFLYKNGQSHPDHQHPSFKTRAELKDGGMKDGNLSVILKNVTITDTGTYECHIYQSQRNHTMSIINLDVHQSGHDEHGGDKDGDVGLTVTVMVGVIVVMFAAGFGFVKYRKWKKTQNAQL</sequence>
<protein>
    <submittedName>
        <fullName evidence="10">Myelin-oligodendrocyte glycoprotein</fullName>
    </submittedName>
</protein>
<dbReference type="GO" id="GO:0005102">
    <property type="term" value="F:signaling receptor binding"/>
    <property type="evidence" value="ECO:0007669"/>
    <property type="project" value="TreeGrafter"/>
</dbReference>
<evidence type="ECO:0000256" key="1">
    <source>
        <dbReference type="ARBA" id="ARBA00004370"/>
    </source>
</evidence>
<dbReference type="InterPro" id="IPR036179">
    <property type="entry name" value="Ig-like_dom_sf"/>
</dbReference>
<keyword evidence="4" id="KW-1015">Disulfide bond</keyword>
<feature type="signal peptide" evidence="8">
    <location>
        <begin position="1"/>
        <end position="22"/>
    </location>
</feature>
<dbReference type="GO" id="GO:0001817">
    <property type="term" value="P:regulation of cytokine production"/>
    <property type="evidence" value="ECO:0007669"/>
    <property type="project" value="TreeGrafter"/>
</dbReference>
<dbReference type="PANTHER" id="PTHR24100:SF151">
    <property type="entry name" value="ICOS LIGAND"/>
    <property type="match status" value="1"/>
</dbReference>
<dbReference type="InterPro" id="IPR013783">
    <property type="entry name" value="Ig-like_fold"/>
</dbReference>
<gene>
    <name evidence="10" type="ORF">EXN66_Car013979</name>
</gene>
<dbReference type="GO" id="GO:0050863">
    <property type="term" value="P:regulation of T cell activation"/>
    <property type="evidence" value="ECO:0007669"/>
    <property type="project" value="UniProtKB-ARBA"/>
</dbReference>
<evidence type="ECO:0000256" key="5">
    <source>
        <dbReference type="ARBA" id="ARBA00023180"/>
    </source>
</evidence>
<accession>A0A6G1Q7P4</accession>
<feature type="chain" id="PRO_5026004439" evidence="8">
    <location>
        <begin position="23"/>
        <end position="293"/>
    </location>
</feature>
<dbReference type="InterPro" id="IPR013106">
    <property type="entry name" value="Ig_V-set"/>
</dbReference>
<dbReference type="PROSITE" id="PS50835">
    <property type="entry name" value="IG_LIKE"/>
    <property type="match status" value="2"/>
</dbReference>
<evidence type="ECO:0000256" key="8">
    <source>
        <dbReference type="SAM" id="SignalP"/>
    </source>
</evidence>
<reference evidence="10 11" key="1">
    <citation type="submission" date="2019-02" db="EMBL/GenBank/DDBJ databases">
        <title>Opniocepnalus argus genome.</title>
        <authorList>
            <person name="Zhou C."/>
            <person name="Xiao S."/>
        </authorList>
    </citation>
    <scope>NUCLEOTIDE SEQUENCE [LARGE SCALE GENOMIC DNA]</scope>
    <source>
        <strain evidence="10">OARG1902GOOAL</strain>
        <tissue evidence="10">Muscle</tissue>
    </source>
</reference>